<name>A0A285KKE3_9ACTN</name>
<organism evidence="2 3">
    <name type="scientific">Paractinoplanes atraurantiacus</name>
    <dbReference type="NCBI Taxonomy" id="1036182"/>
    <lineage>
        <taxon>Bacteria</taxon>
        <taxon>Bacillati</taxon>
        <taxon>Actinomycetota</taxon>
        <taxon>Actinomycetes</taxon>
        <taxon>Micromonosporales</taxon>
        <taxon>Micromonosporaceae</taxon>
        <taxon>Paractinoplanes</taxon>
    </lineage>
</organism>
<feature type="compositionally biased region" description="Acidic residues" evidence="1">
    <location>
        <begin position="264"/>
        <end position="276"/>
    </location>
</feature>
<feature type="compositionally biased region" description="Low complexity" evidence="1">
    <location>
        <begin position="31"/>
        <end position="68"/>
    </location>
</feature>
<feature type="compositionally biased region" description="Basic and acidic residues" evidence="1">
    <location>
        <begin position="1"/>
        <end position="12"/>
    </location>
</feature>
<sequence length="276" mass="30298">MSDNNRMKDRVKVLLNGTSTDSQTSEHALVAPAQQAQQAAQGQNGAAQPGQPAQAGQPGQPGQHPNQALQVLTLAQRTAEEHVARAHHQADKIRTDALAAAEQIARDAQVHAHNVRREAEKILSDARAAAEQIARDSHARTEEARRNAEKILSEARSQSESVAQDAQANADHLNQQARQRYDDVVGSLGSKREALQQQIEALESFDREYRARLTTFMQGQLRALWVDQPQVTGDLPEQQEAGPRHGAPDDREDGVPAQRHSEEDQVGEDDEAQAER</sequence>
<accession>A0A285KKE3</accession>
<evidence type="ECO:0000256" key="1">
    <source>
        <dbReference type="SAM" id="MobiDB-lite"/>
    </source>
</evidence>
<reference evidence="2 3" key="1">
    <citation type="submission" date="2017-09" db="EMBL/GenBank/DDBJ databases">
        <authorList>
            <person name="Ehlers B."/>
            <person name="Leendertz F.H."/>
        </authorList>
    </citation>
    <scope>NUCLEOTIDE SEQUENCE [LARGE SCALE GENOMIC DNA]</scope>
    <source>
        <strain evidence="2 3">CGMCC 4.6857</strain>
    </source>
</reference>
<feature type="region of interest" description="Disordered" evidence="1">
    <location>
        <begin position="228"/>
        <end position="276"/>
    </location>
</feature>
<evidence type="ECO:0000313" key="2">
    <source>
        <dbReference type="EMBL" id="SNY71876.1"/>
    </source>
</evidence>
<protein>
    <submittedName>
        <fullName evidence="2">Uncharacterized protein</fullName>
    </submittedName>
</protein>
<dbReference type="AlphaFoldDB" id="A0A285KKE3"/>
<evidence type="ECO:0000313" key="3">
    <source>
        <dbReference type="Proteomes" id="UP000219612"/>
    </source>
</evidence>
<proteinExistence type="predicted"/>
<feature type="compositionally biased region" description="Polar residues" evidence="1">
    <location>
        <begin position="16"/>
        <end position="26"/>
    </location>
</feature>
<gene>
    <name evidence="2" type="ORF">SAMN05421748_14118</name>
</gene>
<feature type="compositionally biased region" description="Polar residues" evidence="1">
    <location>
        <begin position="155"/>
        <end position="175"/>
    </location>
</feature>
<dbReference type="InterPro" id="IPR007793">
    <property type="entry name" value="DivIVA_fam"/>
</dbReference>
<keyword evidence="3" id="KW-1185">Reference proteome</keyword>
<feature type="region of interest" description="Disordered" evidence="1">
    <location>
        <begin position="152"/>
        <end position="175"/>
    </location>
</feature>
<dbReference type="PANTHER" id="PTHR35794">
    <property type="entry name" value="CELL DIVISION PROTEIN DIVIVA"/>
    <property type="match status" value="1"/>
</dbReference>
<feature type="region of interest" description="Disordered" evidence="1">
    <location>
        <begin position="1"/>
        <end position="68"/>
    </location>
</feature>
<dbReference type="Proteomes" id="UP000219612">
    <property type="component" value="Unassembled WGS sequence"/>
</dbReference>
<dbReference type="EMBL" id="OBDY01000041">
    <property type="protein sequence ID" value="SNY71876.1"/>
    <property type="molecule type" value="Genomic_DNA"/>
</dbReference>
<dbReference type="PANTHER" id="PTHR35794:SF2">
    <property type="entry name" value="CELL DIVISION PROTEIN DIVIVA"/>
    <property type="match status" value="1"/>
</dbReference>